<reference evidence="10" key="1">
    <citation type="journal article" date="2014" name="Int. J. Syst. Evol. Microbiol.">
        <title>Complete genome sequence of Corynebacterium casei LMG S-19264T (=DSM 44701T), isolated from a smear-ripened cheese.</title>
        <authorList>
            <consortium name="US DOE Joint Genome Institute (JGI-PGF)"/>
            <person name="Walter F."/>
            <person name="Albersmeier A."/>
            <person name="Kalinowski J."/>
            <person name="Ruckert C."/>
        </authorList>
    </citation>
    <scope>NUCLEOTIDE SEQUENCE</scope>
    <source>
        <strain evidence="10">KCTC 32296</strain>
    </source>
</reference>
<dbReference type="InterPro" id="IPR000700">
    <property type="entry name" value="PAS-assoc_C"/>
</dbReference>
<dbReference type="Gene3D" id="1.10.287.130">
    <property type="match status" value="1"/>
</dbReference>
<evidence type="ECO:0000259" key="9">
    <source>
        <dbReference type="PROSITE" id="PS50113"/>
    </source>
</evidence>
<evidence type="ECO:0000313" key="10">
    <source>
        <dbReference type="EMBL" id="GGZ25083.1"/>
    </source>
</evidence>
<evidence type="ECO:0000256" key="6">
    <source>
        <dbReference type="SAM" id="Phobius"/>
    </source>
</evidence>
<comment type="catalytic activity">
    <reaction evidence="1">
        <text>ATP + protein L-histidine = ADP + protein N-phospho-L-histidine.</text>
        <dbReference type="EC" id="2.7.13.3"/>
    </reaction>
</comment>
<dbReference type="InterPro" id="IPR001610">
    <property type="entry name" value="PAC"/>
</dbReference>
<feature type="domain" description="PAS" evidence="8">
    <location>
        <begin position="239"/>
        <end position="311"/>
    </location>
</feature>
<dbReference type="SUPFAM" id="SSF55874">
    <property type="entry name" value="ATPase domain of HSP90 chaperone/DNA topoisomerase II/histidine kinase"/>
    <property type="match status" value="1"/>
</dbReference>
<dbReference type="InterPro" id="IPR003661">
    <property type="entry name" value="HisK_dim/P_dom"/>
</dbReference>
<dbReference type="InterPro" id="IPR052162">
    <property type="entry name" value="Sensor_kinase/Photoreceptor"/>
</dbReference>
<dbReference type="PANTHER" id="PTHR43304">
    <property type="entry name" value="PHYTOCHROME-LIKE PROTEIN CPH1"/>
    <property type="match status" value="1"/>
</dbReference>
<dbReference type="Gene3D" id="3.30.565.10">
    <property type="entry name" value="Histidine kinase-like ATPase, C-terminal domain"/>
    <property type="match status" value="1"/>
</dbReference>
<protein>
    <recommendedName>
        <fullName evidence="2">histidine kinase</fullName>
        <ecNumber evidence="2">2.7.13.3</ecNumber>
    </recommendedName>
</protein>
<feature type="transmembrane region" description="Helical" evidence="6">
    <location>
        <begin position="200"/>
        <end position="223"/>
    </location>
</feature>
<dbReference type="CDD" id="cd00130">
    <property type="entry name" value="PAS"/>
    <property type="match status" value="1"/>
</dbReference>
<dbReference type="Pfam" id="PF05227">
    <property type="entry name" value="CHASE3"/>
    <property type="match status" value="1"/>
</dbReference>
<dbReference type="InterPro" id="IPR000014">
    <property type="entry name" value="PAS"/>
</dbReference>
<dbReference type="Proteomes" id="UP000662572">
    <property type="component" value="Unassembled WGS sequence"/>
</dbReference>
<accession>A0A918UPI3</accession>
<dbReference type="NCBIfam" id="TIGR00229">
    <property type="entry name" value="sensory_box"/>
    <property type="match status" value="1"/>
</dbReference>
<dbReference type="SMART" id="SM00091">
    <property type="entry name" value="PAS"/>
    <property type="match status" value="1"/>
</dbReference>
<evidence type="ECO:0000259" key="7">
    <source>
        <dbReference type="PROSITE" id="PS50109"/>
    </source>
</evidence>
<keyword evidence="6" id="KW-1133">Transmembrane helix</keyword>
<evidence type="ECO:0000256" key="2">
    <source>
        <dbReference type="ARBA" id="ARBA00012438"/>
    </source>
</evidence>
<dbReference type="InterPro" id="IPR013655">
    <property type="entry name" value="PAS_fold_3"/>
</dbReference>
<dbReference type="SMART" id="SM00387">
    <property type="entry name" value="HATPase_c"/>
    <property type="match status" value="1"/>
</dbReference>
<dbReference type="Pfam" id="PF02518">
    <property type="entry name" value="HATPase_c"/>
    <property type="match status" value="1"/>
</dbReference>
<keyword evidence="6" id="KW-0472">Membrane</keyword>
<feature type="transmembrane region" description="Helical" evidence="6">
    <location>
        <begin position="26"/>
        <end position="47"/>
    </location>
</feature>
<keyword evidence="5" id="KW-0418">Kinase</keyword>
<feature type="domain" description="Histidine kinase" evidence="7">
    <location>
        <begin position="378"/>
        <end position="614"/>
    </location>
</feature>
<keyword evidence="3" id="KW-0597">Phosphoprotein</keyword>
<feature type="domain" description="PAC" evidence="9">
    <location>
        <begin position="315"/>
        <end position="367"/>
    </location>
</feature>
<dbReference type="AlphaFoldDB" id="A0A918UPI3"/>
<evidence type="ECO:0000256" key="3">
    <source>
        <dbReference type="ARBA" id="ARBA00022553"/>
    </source>
</evidence>
<organism evidence="10 11">
    <name type="scientific">Asticcacaulis endophyticus</name>
    <dbReference type="NCBI Taxonomy" id="1395890"/>
    <lineage>
        <taxon>Bacteria</taxon>
        <taxon>Pseudomonadati</taxon>
        <taxon>Pseudomonadota</taxon>
        <taxon>Alphaproteobacteria</taxon>
        <taxon>Caulobacterales</taxon>
        <taxon>Caulobacteraceae</taxon>
        <taxon>Asticcacaulis</taxon>
    </lineage>
</organism>
<keyword evidence="4" id="KW-0808">Transferase</keyword>
<keyword evidence="11" id="KW-1185">Reference proteome</keyword>
<dbReference type="SUPFAM" id="SSF55785">
    <property type="entry name" value="PYP-like sensor domain (PAS domain)"/>
    <property type="match status" value="1"/>
</dbReference>
<dbReference type="EC" id="2.7.13.3" evidence="2"/>
<evidence type="ECO:0000256" key="1">
    <source>
        <dbReference type="ARBA" id="ARBA00000085"/>
    </source>
</evidence>
<dbReference type="PROSITE" id="PS50112">
    <property type="entry name" value="PAS"/>
    <property type="match status" value="1"/>
</dbReference>
<reference evidence="10" key="2">
    <citation type="submission" date="2020-09" db="EMBL/GenBank/DDBJ databases">
        <authorList>
            <person name="Sun Q."/>
            <person name="Kim S."/>
        </authorList>
    </citation>
    <scope>NUCLEOTIDE SEQUENCE</scope>
    <source>
        <strain evidence="10">KCTC 32296</strain>
    </source>
</reference>
<dbReference type="InterPro" id="IPR035965">
    <property type="entry name" value="PAS-like_dom_sf"/>
</dbReference>
<dbReference type="PANTHER" id="PTHR43304:SF1">
    <property type="entry name" value="PAC DOMAIN-CONTAINING PROTEIN"/>
    <property type="match status" value="1"/>
</dbReference>
<dbReference type="CDD" id="cd19410">
    <property type="entry name" value="HK9-like_sensor"/>
    <property type="match status" value="1"/>
</dbReference>
<sequence length="642" mass="72817">MRGQTTCTRTDWFYPMKLPWAIARKHYYIAVFCLISLAFVTFSFVLYKQYNKVQTHNDFSLYQSQVIDQSRLIVIDLVDMETSVRGFMVTGDEAFLDPYFTAYARLQSGIVNLRNTTYPEVAAREEVNSWLKVIDNYQKLLADQITDVRTRGAGSPSSAALNAQKAQMDELRQMLDQSIARRGVTLRLQSKAAQSQKNNFLTVIVLGNVLMIGILLVGTVTIINLEVANQRFEDAHRRSEERFKTVLNGINDGVFEYNFINDSMYMSPEYKSMLGYDEADIKDDFKATIDLIHPDDKDAALATLKAFREGPSALYTNVFRMHHKDGTWRWIMSRAVAQRGDDGRMRSMVGAHTDITDQKNREEELRQLHADMETFTYITSHDLRSPLVNLKGFSRELDMAIAEVSDTLTPYKDSIKPEDWSKIDLNLHRDIPEALTFIGKGVERMDTLTTAILDLSRIGRYVHRYEMVDSRAIIDKCIGAQSFEIQNKGAEVIVHDLPELVTDALALEQVFSNLLDNAVKYLTVERKGRIEIGSQQTARDFVFYIRDNGRGIDAADSGKIFEIFRRARNTSDVRGLGIGMSFVKTTLRKMDGAIWFESAVGVGTTFFVRLPRRNGVNDVADEPNTVLASAAQALPVRKAQQA</sequence>
<dbReference type="InterPro" id="IPR005467">
    <property type="entry name" value="His_kinase_dom"/>
</dbReference>
<keyword evidence="6" id="KW-0812">Transmembrane</keyword>
<dbReference type="InterPro" id="IPR004358">
    <property type="entry name" value="Sig_transdc_His_kin-like_C"/>
</dbReference>
<name>A0A918UPI3_9CAUL</name>
<evidence type="ECO:0000259" key="8">
    <source>
        <dbReference type="PROSITE" id="PS50112"/>
    </source>
</evidence>
<dbReference type="InterPro" id="IPR036097">
    <property type="entry name" value="HisK_dim/P_sf"/>
</dbReference>
<dbReference type="InterPro" id="IPR007891">
    <property type="entry name" value="CHASE3"/>
</dbReference>
<dbReference type="Gene3D" id="3.30.450.20">
    <property type="entry name" value="PAS domain"/>
    <property type="match status" value="1"/>
</dbReference>
<dbReference type="GO" id="GO:0000155">
    <property type="term" value="F:phosphorelay sensor kinase activity"/>
    <property type="evidence" value="ECO:0007669"/>
    <property type="project" value="InterPro"/>
</dbReference>
<comment type="caution">
    <text evidence="10">The sequence shown here is derived from an EMBL/GenBank/DDBJ whole genome shotgun (WGS) entry which is preliminary data.</text>
</comment>
<evidence type="ECO:0000256" key="4">
    <source>
        <dbReference type="ARBA" id="ARBA00022679"/>
    </source>
</evidence>
<dbReference type="CDD" id="cd00075">
    <property type="entry name" value="HATPase"/>
    <property type="match status" value="1"/>
</dbReference>
<dbReference type="Pfam" id="PF08447">
    <property type="entry name" value="PAS_3"/>
    <property type="match status" value="1"/>
</dbReference>
<dbReference type="PRINTS" id="PR00344">
    <property type="entry name" value="BCTRLSENSOR"/>
</dbReference>
<dbReference type="SUPFAM" id="SSF47384">
    <property type="entry name" value="Homodimeric domain of signal transducing histidine kinase"/>
    <property type="match status" value="1"/>
</dbReference>
<gene>
    <name evidence="10" type="ORF">GCM10011273_08010</name>
</gene>
<proteinExistence type="predicted"/>
<dbReference type="PROSITE" id="PS50109">
    <property type="entry name" value="HIS_KIN"/>
    <property type="match status" value="1"/>
</dbReference>
<dbReference type="EMBL" id="BMZB01000001">
    <property type="protein sequence ID" value="GGZ25083.1"/>
    <property type="molecule type" value="Genomic_DNA"/>
</dbReference>
<evidence type="ECO:0000256" key="5">
    <source>
        <dbReference type="ARBA" id="ARBA00022777"/>
    </source>
</evidence>
<evidence type="ECO:0000313" key="11">
    <source>
        <dbReference type="Proteomes" id="UP000662572"/>
    </source>
</evidence>
<dbReference type="PROSITE" id="PS50113">
    <property type="entry name" value="PAC"/>
    <property type="match status" value="1"/>
</dbReference>
<dbReference type="SMART" id="SM00086">
    <property type="entry name" value="PAC"/>
    <property type="match status" value="1"/>
</dbReference>
<dbReference type="InterPro" id="IPR036890">
    <property type="entry name" value="HATPase_C_sf"/>
</dbReference>
<dbReference type="InterPro" id="IPR003594">
    <property type="entry name" value="HATPase_dom"/>
</dbReference>
<dbReference type="CDD" id="cd00082">
    <property type="entry name" value="HisKA"/>
    <property type="match status" value="1"/>
</dbReference>